<comment type="caution">
    <text evidence="6">The sequence shown here is derived from an EMBL/GenBank/DDBJ whole genome shotgun (WGS) entry which is preliminary data.</text>
</comment>
<dbReference type="InterPro" id="IPR036505">
    <property type="entry name" value="Amidase/PGRP_sf"/>
</dbReference>
<dbReference type="OrthoDB" id="9970452at2759"/>
<evidence type="ECO:0000256" key="3">
    <source>
        <dbReference type="ARBA" id="ARBA00022801"/>
    </source>
</evidence>
<organism evidence="6 7">
    <name type="scientific">Orchesella cincta</name>
    <name type="common">Springtail</name>
    <name type="synonym">Podura cincta</name>
    <dbReference type="NCBI Taxonomy" id="48709"/>
    <lineage>
        <taxon>Eukaryota</taxon>
        <taxon>Metazoa</taxon>
        <taxon>Ecdysozoa</taxon>
        <taxon>Arthropoda</taxon>
        <taxon>Hexapoda</taxon>
        <taxon>Collembola</taxon>
        <taxon>Entomobryomorpha</taxon>
        <taxon>Entomobryoidea</taxon>
        <taxon>Orchesellidae</taxon>
        <taxon>Orchesellinae</taxon>
        <taxon>Orchesella</taxon>
    </lineage>
</organism>
<dbReference type="EC" id="3.5.1.28" evidence="2"/>
<accession>A0A1D2MKP9</accession>
<dbReference type="CDD" id="cd06583">
    <property type="entry name" value="PGRP"/>
    <property type="match status" value="1"/>
</dbReference>
<dbReference type="AlphaFoldDB" id="A0A1D2MKP9"/>
<dbReference type="Gene3D" id="3.40.80.10">
    <property type="entry name" value="Peptidoglycan recognition protein-like"/>
    <property type="match status" value="1"/>
</dbReference>
<evidence type="ECO:0000259" key="5">
    <source>
        <dbReference type="SMART" id="SM00644"/>
    </source>
</evidence>
<name>A0A1D2MKP9_ORCCI</name>
<dbReference type="EMBL" id="LJIJ01000962">
    <property type="protein sequence ID" value="ODM93533.1"/>
    <property type="molecule type" value="Genomic_DNA"/>
</dbReference>
<dbReference type="Proteomes" id="UP000094527">
    <property type="component" value="Unassembled WGS sequence"/>
</dbReference>
<dbReference type="InterPro" id="IPR051206">
    <property type="entry name" value="NAMLAA_amidase_2"/>
</dbReference>
<evidence type="ECO:0000256" key="1">
    <source>
        <dbReference type="ARBA" id="ARBA00001561"/>
    </source>
</evidence>
<feature type="domain" description="N-acetylmuramoyl-L-alanine amidase" evidence="5">
    <location>
        <begin position="17"/>
        <end position="162"/>
    </location>
</feature>
<sequence>MPETNRTEYDGAKWMRSPNYDIGRGGAGPERLEVHLLQGVGGWFQNPESGASTHYVVDQKGDVVQCVREKDTAWGNGRIEKGAKKWWNKTGNPNRVTISIEHVKSARDNSNQLTTAQKKASFKLIANIIKRNPWIKPKWADDTGGITGHHSISPKSRAKCPGPFPWDELFQYLNKQGNQRFIKKT</sequence>
<feature type="non-terminal residue" evidence="6">
    <location>
        <position position="185"/>
    </location>
</feature>
<dbReference type="PANTHER" id="PTHR30417:SF1">
    <property type="entry name" value="N-ACETYLMURAMOYL-L-ALANINE AMIDASE AMID"/>
    <property type="match status" value="1"/>
</dbReference>
<proteinExistence type="predicted"/>
<comment type="catalytic activity">
    <reaction evidence="1">
        <text>Hydrolyzes the link between N-acetylmuramoyl residues and L-amino acid residues in certain cell-wall glycopeptides.</text>
        <dbReference type="EC" id="3.5.1.28"/>
    </reaction>
</comment>
<gene>
    <name evidence="6" type="ORF">Ocin01_13149</name>
</gene>
<dbReference type="GO" id="GO:0009253">
    <property type="term" value="P:peptidoglycan catabolic process"/>
    <property type="evidence" value="ECO:0007669"/>
    <property type="project" value="InterPro"/>
</dbReference>
<dbReference type="GO" id="GO:0071555">
    <property type="term" value="P:cell wall organization"/>
    <property type="evidence" value="ECO:0007669"/>
    <property type="project" value="UniProtKB-KW"/>
</dbReference>
<keyword evidence="7" id="KW-1185">Reference proteome</keyword>
<evidence type="ECO:0000256" key="2">
    <source>
        <dbReference type="ARBA" id="ARBA00011901"/>
    </source>
</evidence>
<protein>
    <recommendedName>
        <fullName evidence="2">N-acetylmuramoyl-L-alanine amidase</fullName>
        <ecNumber evidence="2">3.5.1.28</ecNumber>
    </recommendedName>
</protein>
<keyword evidence="4" id="KW-0961">Cell wall biogenesis/degradation</keyword>
<dbReference type="OMA" id="WHAGIVN"/>
<dbReference type="GO" id="GO:0008745">
    <property type="term" value="F:N-acetylmuramoyl-L-alanine amidase activity"/>
    <property type="evidence" value="ECO:0007669"/>
    <property type="project" value="UniProtKB-EC"/>
</dbReference>
<dbReference type="SUPFAM" id="SSF55846">
    <property type="entry name" value="N-acetylmuramoyl-L-alanine amidase-like"/>
    <property type="match status" value="1"/>
</dbReference>
<dbReference type="SMART" id="SM00644">
    <property type="entry name" value="Ami_2"/>
    <property type="match status" value="1"/>
</dbReference>
<evidence type="ECO:0000313" key="6">
    <source>
        <dbReference type="EMBL" id="ODM93533.1"/>
    </source>
</evidence>
<evidence type="ECO:0000313" key="7">
    <source>
        <dbReference type="Proteomes" id="UP000094527"/>
    </source>
</evidence>
<dbReference type="PANTHER" id="PTHR30417">
    <property type="entry name" value="N-ACETYLMURAMOYL-L-ALANINE AMIDASE AMID"/>
    <property type="match status" value="1"/>
</dbReference>
<reference evidence="6 7" key="1">
    <citation type="journal article" date="2016" name="Genome Biol. Evol.">
        <title>Gene Family Evolution Reflects Adaptation to Soil Environmental Stressors in the Genome of the Collembolan Orchesella cincta.</title>
        <authorList>
            <person name="Faddeeva-Vakhrusheva A."/>
            <person name="Derks M.F."/>
            <person name="Anvar S.Y."/>
            <person name="Agamennone V."/>
            <person name="Suring W."/>
            <person name="Smit S."/>
            <person name="van Straalen N.M."/>
            <person name="Roelofs D."/>
        </authorList>
    </citation>
    <scope>NUCLEOTIDE SEQUENCE [LARGE SCALE GENOMIC DNA]</scope>
    <source>
        <tissue evidence="6">Mixed pool</tissue>
    </source>
</reference>
<dbReference type="GO" id="GO:0009254">
    <property type="term" value="P:peptidoglycan turnover"/>
    <property type="evidence" value="ECO:0007669"/>
    <property type="project" value="TreeGrafter"/>
</dbReference>
<evidence type="ECO:0000256" key="4">
    <source>
        <dbReference type="ARBA" id="ARBA00023316"/>
    </source>
</evidence>
<dbReference type="Pfam" id="PF01510">
    <property type="entry name" value="Amidase_2"/>
    <property type="match status" value="1"/>
</dbReference>
<keyword evidence="3" id="KW-0378">Hydrolase</keyword>
<dbReference type="InterPro" id="IPR002502">
    <property type="entry name" value="Amidase_domain"/>
</dbReference>